<proteinExistence type="predicted"/>
<dbReference type="Proteomes" id="UP000474640">
    <property type="component" value="Unassembled WGS sequence"/>
</dbReference>
<comment type="caution">
    <text evidence="2">The sequence shown here is derived from an EMBL/GenBank/DDBJ whole genome shotgun (WGS) entry which is preliminary data.</text>
</comment>
<feature type="domain" description="DUF7770" evidence="1">
    <location>
        <begin position="59"/>
        <end position="209"/>
    </location>
</feature>
<name>A0A7C8VA28_ORBOL</name>
<dbReference type="OrthoDB" id="3527137at2759"/>
<evidence type="ECO:0000313" key="2">
    <source>
        <dbReference type="EMBL" id="KAF3280614.1"/>
    </source>
</evidence>
<protein>
    <recommendedName>
        <fullName evidence="1">DUF7770 domain-containing protein</fullName>
    </recommendedName>
</protein>
<reference evidence="2 3" key="1">
    <citation type="submission" date="2020-01" db="EMBL/GenBank/DDBJ databases">
        <authorList>
            <person name="Palmer J.M."/>
        </authorList>
    </citation>
    <scope>NUCLEOTIDE SEQUENCE [LARGE SCALE GENOMIC DNA]</scope>
    <source>
        <strain evidence="2 3">TWF970</strain>
    </source>
</reference>
<dbReference type="Pfam" id="PF24968">
    <property type="entry name" value="DUF7770"/>
    <property type="match status" value="1"/>
</dbReference>
<evidence type="ECO:0000313" key="3">
    <source>
        <dbReference type="Proteomes" id="UP000474640"/>
    </source>
</evidence>
<dbReference type="AlphaFoldDB" id="A0A7C8VA28"/>
<sequence length="213" mass="24627">MSSSRQTSNRFDDTPARHRAFEKIYWKSKIFKVDFKKAVHTVKLVAIKPQTINDYGPTNHFLLHFSGPSKNIGSLDINPWKIEGNPLEGLVNLYPLLNPLEEDNTDGSDSSNDDDSEKRIVKDEEYRVLGQGLTIKRIVDILVENRRDRYDFNGNGEGCTYWCKKVLKDLTKEGFLEQDVPEKAMDFMSYCWSDKRPEKVPRAPQRGTFHSRP</sequence>
<gene>
    <name evidence="2" type="ORF">TWF970_002827</name>
</gene>
<dbReference type="EMBL" id="JAABOJ010000018">
    <property type="protein sequence ID" value="KAF3280614.1"/>
    <property type="molecule type" value="Genomic_DNA"/>
</dbReference>
<organism evidence="2 3">
    <name type="scientific">Orbilia oligospora</name>
    <name type="common">Nematode-trapping fungus</name>
    <name type="synonym">Arthrobotrys oligospora</name>
    <dbReference type="NCBI Taxonomy" id="2813651"/>
    <lineage>
        <taxon>Eukaryota</taxon>
        <taxon>Fungi</taxon>
        <taxon>Dikarya</taxon>
        <taxon>Ascomycota</taxon>
        <taxon>Pezizomycotina</taxon>
        <taxon>Orbiliomycetes</taxon>
        <taxon>Orbiliales</taxon>
        <taxon>Orbiliaceae</taxon>
        <taxon>Orbilia</taxon>
    </lineage>
</organism>
<accession>A0A7C8VA28</accession>
<evidence type="ECO:0000259" key="1">
    <source>
        <dbReference type="Pfam" id="PF24968"/>
    </source>
</evidence>
<dbReference type="InterPro" id="IPR056672">
    <property type="entry name" value="DUF7770"/>
</dbReference>